<dbReference type="Proteomes" id="UP000255317">
    <property type="component" value="Unassembled WGS sequence"/>
</dbReference>
<accession>A0A370QIN1</accession>
<evidence type="ECO:0000313" key="2">
    <source>
        <dbReference type="Proteomes" id="UP000255317"/>
    </source>
</evidence>
<name>A0A370QIN1_9FLAO</name>
<keyword evidence="2" id="KW-1185">Reference proteome</keyword>
<dbReference type="EMBL" id="QRAO01000001">
    <property type="protein sequence ID" value="RDK88202.1"/>
    <property type="molecule type" value="Genomic_DNA"/>
</dbReference>
<reference evidence="1 2" key="1">
    <citation type="submission" date="2018-07" db="EMBL/GenBank/DDBJ databases">
        <title>Genomic Encyclopedia of Type Strains, Phase IV (KMG-IV): sequencing the most valuable type-strain genomes for metagenomic binning, comparative biology and taxonomic classification.</title>
        <authorList>
            <person name="Goeker M."/>
        </authorList>
    </citation>
    <scope>NUCLEOTIDE SEQUENCE [LARGE SCALE GENOMIC DNA]</scope>
    <source>
        <strain evidence="1 2">DSM 101478</strain>
    </source>
</reference>
<organism evidence="1 2">
    <name type="scientific">Marinirhabdus gelatinilytica</name>
    <dbReference type="NCBI Taxonomy" id="1703343"/>
    <lineage>
        <taxon>Bacteria</taxon>
        <taxon>Pseudomonadati</taxon>
        <taxon>Bacteroidota</taxon>
        <taxon>Flavobacteriia</taxon>
        <taxon>Flavobacteriales</taxon>
        <taxon>Flavobacteriaceae</taxon>
    </lineage>
</organism>
<sequence length="42" mass="5243">MFYFQKLKITKYYSQYLEKQSVVPIIQLTKFIATTQRYRTFK</sequence>
<proteinExistence type="predicted"/>
<protein>
    <submittedName>
        <fullName evidence="1">Uncharacterized protein</fullName>
    </submittedName>
</protein>
<dbReference type="AlphaFoldDB" id="A0A370QIN1"/>
<comment type="caution">
    <text evidence="1">The sequence shown here is derived from an EMBL/GenBank/DDBJ whole genome shotgun (WGS) entry which is preliminary data.</text>
</comment>
<gene>
    <name evidence="1" type="ORF">C8D94_10171</name>
</gene>
<evidence type="ECO:0000313" key="1">
    <source>
        <dbReference type="EMBL" id="RDK88202.1"/>
    </source>
</evidence>